<dbReference type="PROSITE" id="PS01162">
    <property type="entry name" value="QOR_ZETA_CRYSTAL"/>
    <property type="match status" value="1"/>
</dbReference>
<dbReference type="PANTHER" id="PTHR11695:SF294">
    <property type="entry name" value="RETICULON-4-INTERACTING PROTEIN 1, MITOCHONDRIAL"/>
    <property type="match status" value="1"/>
</dbReference>
<keyword evidence="1" id="KW-0560">Oxidoreductase</keyword>
<dbReference type="GO" id="GO:0008270">
    <property type="term" value="F:zinc ion binding"/>
    <property type="evidence" value="ECO:0007669"/>
    <property type="project" value="InterPro"/>
</dbReference>
<reference evidence="3" key="1">
    <citation type="submission" date="2023-06" db="EMBL/GenBank/DDBJ databases">
        <title>Genome-scale phylogeny and comparative genomics of the fungal order Sordariales.</title>
        <authorList>
            <consortium name="Lawrence Berkeley National Laboratory"/>
            <person name="Hensen N."/>
            <person name="Bonometti L."/>
            <person name="Westerberg I."/>
            <person name="Brannstrom I.O."/>
            <person name="Guillou S."/>
            <person name="Cros-Aarteil S."/>
            <person name="Calhoun S."/>
            <person name="Haridas S."/>
            <person name="Kuo A."/>
            <person name="Mondo S."/>
            <person name="Pangilinan J."/>
            <person name="Riley R."/>
            <person name="Labutti K."/>
            <person name="Andreopoulos B."/>
            <person name="Lipzen A."/>
            <person name="Chen C."/>
            <person name="Yanf M."/>
            <person name="Daum C."/>
            <person name="Ng V."/>
            <person name="Clum A."/>
            <person name="Steindorff A."/>
            <person name="Ohm R."/>
            <person name="Martin F."/>
            <person name="Silar P."/>
            <person name="Natvig D."/>
            <person name="Lalanne C."/>
            <person name="Gautier V."/>
            <person name="Ament-Velasquez S.L."/>
            <person name="Kruys A."/>
            <person name="Hutchinson M.I."/>
            <person name="Powell A.J."/>
            <person name="Barry K."/>
            <person name="Miller A.N."/>
            <person name="Grigoriev I.V."/>
            <person name="Debuchy R."/>
            <person name="Gladieux P."/>
            <person name="Thoren M.H."/>
            <person name="Johannesson H."/>
        </authorList>
    </citation>
    <scope>NUCLEOTIDE SEQUENCE</scope>
    <source>
        <strain evidence="3">8032-3</strain>
    </source>
</reference>
<dbReference type="Gene3D" id="3.90.180.10">
    <property type="entry name" value="Medium-chain alcohol dehydrogenases, catalytic domain"/>
    <property type="match status" value="2"/>
</dbReference>
<dbReference type="Gene3D" id="3.40.50.720">
    <property type="entry name" value="NAD(P)-binding Rossmann-like Domain"/>
    <property type="match status" value="1"/>
</dbReference>
<dbReference type="InterPro" id="IPR011032">
    <property type="entry name" value="GroES-like_sf"/>
</dbReference>
<evidence type="ECO:0000313" key="3">
    <source>
        <dbReference type="EMBL" id="KAK1765482.1"/>
    </source>
</evidence>
<dbReference type="GeneID" id="85305306"/>
<dbReference type="SMART" id="SM00829">
    <property type="entry name" value="PKS_ER"/>
    <property type="match status" value="1"/>
</dbReference>
<dbReference type="GO" id="GO:0016491">
    <property type="term" value="F:oxidoreductase activity"/>
    <property type="evidence" value="ECO:0007669"/>
    <property type="project" value="UniProtKB-KW"/>
</dbReference>
<organism evidence="3 4">
    <name type="scientific">Phialemonium atrogriseum</name>
    <dbReference type="NCBI Taxonomy" id="1093897"/>
    <lineage>
        <taxon>Eukaryota</taxon>
        <taxon>Fungi</taxon>
        <taxon>Dikarya</taxon>
        <taxon>Ascomycota</taxon>
        <taxon>Pezizomycotina</taxon>
        <taxon>Sordariomycetes</taxon>
        <taxon>Sordariomycetidae</taxon>
        <taxon>Cephalothecales</taxon>
        <taxon>Cephalothecaceae</taxon>
        <taxon>Phialemonium</taxon>
    </lineage>
</organism>
<dbReference type="Proteomes" id="UP001244011">
    <property type="component" value="Unassembled WGS sequence"/>
</dbReference>
<dbReference type="CDD" id="cd08267">
    <property type="entry name" value="MDR1"/>
    <property type="match status" value="1"/>
</dbReference>
<sequence length="319" mass="33974">MESPPKPTTTDSPPKTMKAWVGQRTGAPAQAISLQTDRPVPGAPTGSDLLIKISHAALNPADAVFMRFLPTLLPFRRAPIPGLDFAGHVYVVVPAELVAPWPRGVGGSAAVAAGLGVVGQTAAIALREAGLMAGDRVLVNGASGGLGNMLVQLSKGHGAYVVGVCSAENEALVRRLGADETIDYTVHDPLHAYLAKQYSEVPFDYIFDCVGHQVLFDYSPGYLATTGKVISLVGGASHGVWPFLKNCMWPGFLGGTPRTYKILGLKPSGELQRQVVKWFDEGLIKEVPIDSEYDMEDVLKGYERVVSKRSKGKVVIKVG</sequence>
<dbReference type="InterPro" id="IPR050700">
    <property type="entry name" value="YIM1/Zinc_Alcohol_DH_Fams"/>
</dbReference>
<dbReference type="InterPro" id="IPR020843">
    <property type="entry name" value="ER"/>
</dbReference>
<keyword evidence="4" id="KW-1185">Reference proteome</keyword>
<gene>
    <name evidence="3" type="ORF">QBC33DRAFT_142126</name>
</gene>
<comment type="caution">
    <text evidence="3">The sequence shown here is derived from an EMBL/GenBank/DDBJ whole genome shotgun (WGS) entry which is preliminary data.</text>
</comment>
<dbReference type="AlphaFoldDB" id="A0AAJ0BX51"/>
<dbReference type="PANTHER" id="PTHR11695">
    <property type="entry name" value="ALCOHOL DEHYDROGENASE RELATED"/>
    <property type="match status" value="1"/>
</dbReference>
<evidence type="ECO:0000259" key="2">
    <source>
        <dbReference type="SMART" id="SM00829"/>
    </source>
</evidence>
<protein>
    <submittedName>
        <fullName evidence="3">Zinc alcohol dehydrogenase</fullName>
    </submittedName>
</protein>
<dbReference type="InterPro" id="IPR036291">
    <property type="entry name" value="NAD(P)-bd_dom_sf"/>
</dbReference>
<dbReference type="InterPro" id="IPR002364">
    <property type="entry name" value="Quin_OxRdtase/zeta-crystal_CS"/>
</dbReference>
<dbReference type="SUPFAM" id="SSF51735">
    <property type="entry name" value="NAD(P)-binding Rossmann-fold domains"/>
    <property type="match status" value="1"/>
</dbReference>
<feature type="domain" description="Enoyl reductase (ER)" evidence="2">
    <location>
        <begin position="27"/>
        <end position="316"/>
    </location>
</feature>
<dbReference type="RefSeq" id="XP_060281695.1">
    <property type="nucleotide sequence ID" value="XM_060422119.1"/>
</dbReference>
<evidence type="ECO:0000313" key="4">
    <source>
        <dbReference type="Proteomes" id="UP001244011"/>
    </source>
</evidence>
<dbReference type="EMBL" id="MU839015">
    <property type="protein sequence ID" value="KAK1765482.1"/>
    <property type="molecule type" value="Genomic_DNA"/>
</dbReference>
<dbReference type="Pfam" id="PF13602">
    <property type="entry name" value="ADH_zinc_N_2"/>
    <property type="match status" value="1"/>
</dbReference>
<dbReference type="SUPFAM" id="SSF50129">
    <property type="entry name" value="GroES-like"/>
    <property type="match status" value="1"/>
</dbReference>
<name>A0AAJ0BX51_9PEZI</name>
<proteinExistence type="predicted"/>
<dbReference type="GO" id="GO:0005739">
    <property type="term" value="C:mitochondrion"/>
    <property type="evidence" value="ECO:0007669"/>
    <property type="project" value="TreeGrafter"/>
</dbReference>
<accession>A0AAJ0BX51</accession>
<evidence type="ECO:0000256" key="1">
    <source>
        <dbReference type="ARBA" id="ARBA00023002"/>
    </source>
</evidence>